<protein>
    <submittedName>
        <fullName evidence="2">Uncharacterized protein</fullName>
    </submittedName>
</protein>
<feature type="signal peptide" evidence="1">
    <location>
        <begin position="1"/>
        <end position="18"/>
    </location>
</feature>
<organism evidence="2 3">
    <name type="scientific">Dissophora globulifera</name>
    <dbReference type="NCBI Taxonomy" id="979702"/>
    <lineage>
        <taxon>Eukaryota</taxon>
        <taxon>Fungi</taxon>
        <taxon>Fungi incertae sedis</taxon>
        <taxon>Mucoromycota</taxon>
        <taxon>Mortierellomycotina</taxon>
        <taxon>Mortierellomycetes</taxon>
        <taxon>Mortierellales</taxon>
        <taxon>Mortierellaceae</taxon>
        <taxon>Dissophora</taxon>
    </lineage>
</organism>
<evidence type="ECO:0000256" key="1">
    <source>
        <dbReference type="SAM" id="SignalP"/>
    </source>
</evidence>
<reference evidence="2" key="1">
    <citation type="journal article" date="2020" name="Fungal Divers.">
        <title>Resolving the Mortierellaceae phylogeny through synthesis of multi-gene phylogenetics and phylogenomics.</title>
        <authorList>
            <person name="Vandepol N."/>
            <person name="Liber J."/>
            <person name="Desiro A."/>
            <person name="Na H."/>
            <person name="Kennedy M."/>
            <person name="Barry K."/>
            <person name="Grigoriev I.V."/>
            <person name="Miller A.N."/>
            <person name="O'Donnell K."/>
            <person name="Stajich J.E."/>
            <person name="Bonito G."/>
        </authorList>
    </citation>
    <scope>NUCLEOTIDE SEQUENCE</scope>
    <source>
        <strain evidence="2">REB-010B</strain>
    </source>
</reference>
<sequence>MHKTIILLSALCANVAFAATVYYVDIRNNDNSKYFRFEVDGASTRGCFCVKNTQTGSITGVGGGNIKLFSTTDCTGNYQTIGSDSHITNTQWVNSLSFGASGVSSNDPQGYCPNWYTVL</sequence>
<name>A0A9P6UX88_9FUNG</name>
<evidence type="ECO:0000313" key="2">
    <source>
        <dbReference type="EMBL" id="KAG0323696.1"/>
    </source>
</evidence>
<dbReference type="Proteomes" id="UP000738325">
    <property type="component" value="Unassembled WGS sequence"/>
</dbReference>
<evidence type="ECO:0000313" key="3">
    <source>
        <dbReference type="Proteomes" id="UP000738325"/>
    </source>
</evidence>
<feature type="chain" id="PRO_5040355726" evidence="1">
    <location>
        <begin position="19"/>
        <end position="119"/>
    </location>
</feature>
<dbReference type="OrthoDB" id="2376661at2759"/>
<dbReference type="EMBL" id="JAAAIP010000179">
    <property type="protein sequence ID" value="KAG0323696.1"/>
    <property type="molecule type" value="Genomic_DNA"/>
</dbReference>
<accession>A0A9P6UX88</accession>
<dbReference type="AlphaFoldDB" id="A0A9P6UX88"/>
<comment type="caution">
    <text evidence="2">The sequence shown here is derived from an EMBL/GenBank/DDBJ whole genome shotgun (WGS) entry which is preliminary data.</text>
</comment>
<proteinExistence type="predicted"/>
<keyword evidence="3" id="KW-1185">Reference proteome</keyword>
<keyword evidence="1" id="KW-0732">Signal</keyword>
<gene>
    <name evidence="2" type="ORF">BGZ99_002573</name>
</gene>